<keyword evidence="3" id="KW-1185">Reference proteome</keyword>
<keyword evidence="2" id="KW-0614">Plasmid</keyword>
<gene>
    <name evidence="2" type="ORF">HH214_21465</name>
</gene>
<dbReference type="AlphaFoldDB" id="A0A7L5E787"/>
<organism evidence="2 3">
    <name type="scientific">Mucilaginibacter robiniae</name>
    <dbReference type="NCBI Taxonomy" id="2728022"/>
    <lineage>
        <taxon>Bacteria</taxon>
        <taxon>Pseudomonadati</taxon>
        <taxon>Bacteroidota</taxon>
        <taxon>Sphingobacteriia</taxon>
        <taxon>Sphingobacteriales</taxon>
        <taxon>Sphingobacteriaceae</taxon>
        <taxon>Mucilaginibacter</taxon>
    </lineage>
</organism>
<dbReference type="Proteomes" id="UP000503278">
    <property type="component" value="Plasmid unnamed1"/>
</dbReference>
<geneLocation type="plasmid" evidence="2 3">
    <name>unnamed1</name>
</geneLocation>
<accession>A0A7L5E787</accession>
<dbReference type="KEGG" id="mrob:HH214_21465"/>
<feature type="transmembrane region" description="Helical" evidence="1">
    <location>
        <begin position="7"/>
        <end position="24"/>
    </location>
</feature>
<name>A0A7L5E787_9SPHI</name>
<protein>
    <submittedName>
        <fullName evidence="2">Uncharacterized protein</fullName>
    </submittedName>
</protein>
<keyword evidence="1" id="KW-1133">Transmembrane helix</keyword>
<feature type="transmembrane region" description="Helical" evidence="1">
    <location>
        <begin position="30"/>
        <end position="47"/>
    </location>
</feature>
<reference evidence="2 3" key="1">
    <citation type="submission" date="2020-04" db="EMBL/GenBank/DDBJ databases">
        <title>Genome sequencing of novel species.</title>
        <authorList>
            <person name="Heo J."/>
            <person name="Kim S.-J."/>
            <person name="Kim J.-S."/>
            <person name="Hong S.-B."/>
            <person name="Kwon S.-W."/>
        </authorList>
    </citation>
    <scope>NUCLEOTIDE SEQUENCE [LARGE SCALE GENOMIC DNA]</scope>
    <source>
        <strain evidence="2 3">F39-2</strain>
        <plasmid evidence="2 3">unnamed1</plasmid>
    </source>
</reference>
<proteinExistence type="predicted"/>
<evidence type="ECO:0000256" key="1">
    <source>
        <dbReference type="SAM" id="Phobius"/>
    </source>
</evidence>
<sequence length="55" mass="6213">MTWFGKFLAATLVSFFLMIGALGSTHPTPLILLAILVWVIFVLTASSKPRRKRMY</sequence>
<dbReference type="RefSeq" id="WP_169611266.1">
    <property type="nucleotide sequence ID" value="NZ_CP051683.1"/>
</dbReference>
<dbReference type="EMBL" id="CP051683">
    <property type="protein sequence ID" value="QJD98528.1"/>
    <property type="molecule type" value="Genomic_DNA"/>
</dbReference>
<evidence type="ECO:0000313" key="2">
    <source>
        <dbReference type="EMBL" id="QJD98528.1"/>
    </source>
</evidence>
<evidence type="ECO:0000313" key="3">
    <source>
        <dbReference type="Proteomes" id="UP000503278"/>
    </source>
</evidence>
<keyword evidence="1" id="KW-0812">Transmembrane</keyword>
<keyword evidence="1" id="KW-0472">Membrane</keyword>